<proteinExistence type="predicted"/>
<dbReference type="Pfam" id="PF09588">
    <property type="entry name" value="YqaJ"/>
    <property type="match status" value="1"/>
</dbReference>
<feature type="domain" description="YqaJ viral recombinase" evidence="1">
    <location>
        <begin position="2"/>
        <end position="145"/>
    </location>
</feature>
<dbReference type="InterPro" id="IPR011604">
    <property type="entry name" value="PDDEXK-like_dom_sf"/>
</dbReference>
<dbReference type="InterPro" id="IPR019080">
    <property type="entry name" value="YqaJ_viral_recombinase"/>
</dbReference>
<evidence type="ECO:0000259" key="1">
    <source>
        <dbReference type="Pfam" id="PF09588"/>
    </source>
</evidence>
<keyword evidence="2" id="KW-0269">Exonuclease</keyword>
<dbReference type="InterPro" id="IPR051703">
    <property type="entry name" value="NF-kappa-B_Signaling_Reg"/>
</dbReference>
<dbReference type="SUPFAM" id="SSF52980">
    <property type="entry name" value="Restriction endonuclease-like"/>
    <property type="match status" value="1"/>
</dbReference>
<dbReference type="Gene3D" id="3.90.320.10">
    <property type="match status" value="1"/>
</dbReference>
<accession>A0A6M3LRC5</accession>
<sequence>MAQVLGLDKYNTVIRLFHEKLGTIEPRQIDNQKMFFGRYMEDSIADIWSYYDGTSDGYIENFKNKKIIRECRKVNGYVVNPSYPWLFASLDRVQNIKGGINLLTGEPLKTEAVMECKTLSYWSSQMWTDGIPISYLIQIHQYMIILETDYAEIAILKDGNDFSVEKIQRDDSLCEKIIEISKGFWYNRVLPAKEAFAKRQEAEKAGNIGEVEKYDALIQKYEPEPDATEAYTDFMNERFLRERDSIDGTMELFDLCKRDKVLNGIKGLIDDARTGIKNILVKALTQAGAEQIDFGRLGTVAWSERKGAKNRTFNNRIKEKPTEDQLMAEFDKINQDCY</sequence>
<gene>
    <name evidence="2" type="ORF">MM415B05850_0007</name>
</gene>
<keyword evidence="2" id="KW-0540">Nuclease</keyword>
<dbReference type="PANTHER" id="PTHR46609:SF6">
    <property type="entry name" value="EXONUCLEASE, PHAGE-TYPE_RECB, C-TERMINAL DOMAIN-CONTAINING PROTEIN-RELATED"/>
    <property type="match status" value="1"/>
</dbReference>
<dbReference type="PANTHER" id="PTHR46609">
    <property type="entry name" value="EXONUCLEASE, PHAGE-TYPE/RECB, C-TERMINAL DOMAIN-CONTAINING PROTEIN"/>
    <property type="match status" value="1"/>
</dbReference>
<reference evidence="2" key="1">
    <citation type="submission" date="2020-03" db="EMBL/GenBank/DDBJ databases">
        <title>The deep terrestrial virosphere.</title>
        <authorList>
            <person name="Holmfeldt K."/>
            <person name="Nilsson E."/>
            <person name="Simone D."/>
            <person name="Lopez-Fernandez M."/>
            <person name="Wu X."/>
            <person name="de Brujin I."/>
            <person name="Lundin D."/>
            <person name="Andersson A."/>
            <person name="Bertilsson S."/>
            <person name="Dopson M."/>
        </authorList>
    </citation>
    <scope>NUCLEOTIDE SEQUENCE</scope>
    <source>
        <strain evidence="2">MM415B05850</strain>
    </source>
</reference>
<keyword evidence="2" id="KW-0378">Hydrolase</keyword>
<name>A0A6M3LRC5_9ZZZZ</name>
<dbReference type="AlphaFoldDB" id="A0A6M3LRC5"/>
<evidence type="ECO:0000313" key="2">
    <source>
        <dbReference type="EMBL" id="QJA97927.1"/>
    </source>
</evidence>
<dbReference type="GO" id="GO:0004527">
    <property type="term" value="F:exonuclease activity"/>
    <property type="evidence" value="ECO:0007669"/>
    <property type="project" value="UniProtKB-KW"/>
</dbReference>
<dbReference type="InterPro" id="IPR011335">
    <property type="entry name" value="Restrct_endonuc-II-like"/>
</dbReference>
<dbReference type="EMBL" id="MT143537">
    <property type="protein sequence ID" value="QJA97927.1"/>
    <property type="molecule type" value="Genomic_DNA"/>
</dbReference>
<protein>
    <submittedName>
        <fullName evidence="2">Putative exonuclease</fullName>
    </submittedName>
</protein>
<organism evidence="2">
    <name type="scientific">viral metagenome</name>
    <dbReference type="NCBI Taxonomy" id="1070528"/>
    <lineage>
        <taxon>unclassified sequences</taxon>
        <taxon>metagenomes</taxon>
        <taxon>organismal metagenomes</taxon>
    </lineage>
</organism>